<proteinExistence type="predicted"/>
<organism evidence="6 7">
    <name type="scientific">Marmota marmota marmota</name>
    <name type="common">Alpine marmot</name>
    <dbReference type="NCBI Taxonomy" id="9994"/>
    <lineage>
        <taxon>Eukaryota</taxon>
        <taxon>Metazoa</taxon>
        <taxon>Chordata</taxon>
        <taxon>Craniata</taxon>
        <taxon>Vertebrata</taxon>
        <taxon>Euteleostomi</taxon>
        <taxon>Mammalia</taxon>
        <taxon>Eutheria</taxon>
        <taxon>Euarchontoglires</taxon>
        <taxon>Glires</taxon>
        <taxon>Rodentia</taxon>
        <taxon>Sciuromorpha</taxon>
        <taxon>Sciuridae</taxon>
        <taxon>Xerinae</taxon>
        <taxon>Marmotini</taxon>
        <taxon>Marmota</taxon>
    </lineage>
</organism>
<evidence type="ECO:0000259" key="5">
    <source>
        <dbReference type="PROSITE" id="PS50240"/>
    </source>
</evidence>
<dbReference type="SUPFAM" id="SSF50494">
    <property type="entry name" value="Trypsin-like serine proteases"/>
    <property type="match status" value="1"/>
</dbReference>
<keyword evidence="2" id="KW-0378">Hydrolase</keyword>
<name>A0A8C5Z218_MARMA</name>
<keyword evidence="4" id="KW-1015">Disulfide bond</keyword>
<dbReference type="AlphaFoldDB" id="A0A8C5Z218"/>
<dbReference type="Gene3D" id="2.40.10.10">
    <property type="entry name" value="Trypsin-like serine proteases"/>
    <property type="match status" value="1"/>
</dbReference>
<feature type="domain" description="Peptidase S1" evidence="5">
    <location>
        <begin position="51"/>
        <end position="257"/>
    </location>
</feature>
<dbReference type="PROSITE" id="PS00134">
    <property type="entry name" value="TRYPSIN_HIS"/>
    <property type="match status" value="1"/>
</dbReference>
<evidence type="ECO:0000313" key="7">
    <source>
        <dbReference type="Proteomes" id="UP000694407"/>
    </source>
</evidence>
<dbReference type="PROSITE" id="PS50240">
    <property type="entry name" value="TRYPSIN_DOM"/>
    <property type="match status" value="1"/>
</dbReference>
<sequence>MTTSASIAISISTTRNASALTSTTASVQPNFVSLPQPQTLADRISLRYTMPWQAIIINCGNQICSGSIINNSWVLTAAHCVRNMNPEDTVVILGLRYPGAPLRVLKVSNILLHERFRLVSGIARNDIALLLLQGTPTSSQTLAPLGHVKNLNSTECWLSGPQIFKSGETDEHPEILQMHMMQASNCVSLYPDLGSSIVCFYTQSKNAETNVDPVSPGSAVMCRPISGGKWKQIGLTSLKSLATIVSPHLSWILTISAKSGHPLNQEIIPLVELPKSSCPLKQTNTLLPLLIMIIVLQSFL</sequence>
<dbReference type="InterPro" id="IPR001254">
    <property type="entry name" value="Trypsin_dom"/>
</dbReference>
<dbReference type="InterPro" id="IPR009003">
    <property type="entry name" value="Peptidase_S1_PA"/>
</dbReference>
<dbReference type="PANTHER" id="PTHR24250">
    <property type="entry name" value="CHYMOTRYPSIN-RELATED"/>
    <property type="match status" value="1"/>
</dbReference>
<evidence type="ECO:0000313" key="6">
    <source>
        <dbReference type="Ensembl" id="ENSMMMP00000008301.1"/>
    </source>
</evidence>
<evidence type="ECO:0000256" key="4">
    <source>
        <dbReference type="ARBA" id="ARBA00023157"/>
    </source>
</evidence>
<dbReference type="PRINTS" id="PR00722">
    <property type="entry name" value="CHYMOTRYPSIN"/>
</dbReference>
<dbReference type="GeneTree" id="ENSGT00900000143679"/>
<dbReference type="Proteomes" id="UP000694407">
    <property type="component" value="Unplaced"/>
</dbReference>
<dbReference type="SMART" id="SM00020">
    <property type="entry name" value="Tryp_SPc"/>
    <property type="match status" value="1"/>
</dbReference>
<accession>A0A8C5Z218</accession>
<evidence type="ECO:0000256" key="1">
    <source>
        <dbReference type="ARBA" id="ARBA00022670"/>
    </source>
</evidence>
<evidence type="ECO:0000256" key="3">
    <source>
        <dbReference type="ARBA" id="ARBA00022825"/>
    </source>
</evidence>
<dbReference type="GO" id="GO:0004252">
    <property type="term" value="F:serine-type endopeptidase activity"/>
    <property type="evidence" value="ECO:0007669"/>
    <property type="project" value="InterPro"/>
</dbReference>
<dbReference type="InterPro" id="IPR018114">
    <property type="entry name" value="TRYPSIN_HIS"/>
</dbReference>
<dbReference type="InterPro" id="IPR001314">
    <property type="entry name" value="Peptidase_S1A"/>
</dbReference>
<protein>
    <recommendedName>
        <fullName evidence="5">Peptidase S1 domain-containing protein</fullName>
    </recommendedName>
</protein>
<keyword evidence="1" id="KW-0645">Protease</keyword>
<reference evidence="6" key="1">
    <citation type="submission" date="2025-08" db="UniProtKB">
        <authorList>
            <consortium name="Ensembl"/>
        </authorList>
    </citation>
    <scope>IDENTIFICATION</scope>
</reference>
<dbReference type="PANTHER" id="PTHR24250:SF35">
    <property type="entry name" value="CHYMOTRYPSIN-C"/>
    <property type="match status" value="1"/>
</dbReference>
<keyword evidence="7" id="KW-1185">Reference proteome</keyword>
<dbReference type="FunFam" id="2.40.10.10:FF:000068">
    <property type="entry name" value="transmembrane protease serine 2"/>
    <property type="match status" value="1"/>
</dbReference>
<dbReference type="Pfam" id="PF00089">
    <property type="entry name" value="Trypsin"/>
    <property type="match status" value="1"/>
</dbReference>
<dbReference type="GO" id="GO:0006508">
    <property type="term" value="P:proteolysis"/>
    <property type="evidence" value="ECO:0007669"/>
    <property type="project" value="UniProtKB-KW"/>
</dbReference>
<dbReference type="InterPro" id="IPR043504">
    <property type="entry name" value="Peptidase_S1_PA_chymotrypsin"/>
</dbReference>
<reference evidence="6" key="2">
    <citation type="submission" date="2025-09" db="UniProtKB">
        <authorList>
            <consortium name="Ensembl"/>
        </authorList>
    </citation>
    <scope>IDENTIFICATION</scope>
</reference>
<evidence type="ECO:0000256" key="2">
    <source>
        <dbReference type="ARBA" id="ARBA00022801"/>
    </source>
</evidence>
<dbReference type="Ensembl" id="ENSMMMT00000009470.1">
    <property type="protein sequence ID" value="ENSMMMP00000008301.1"/>
    <property type="gene ID" value="ENSMMMG00000007431.1"/>
</dbReference>
<keyword evidence="3" id="KW-0720">Serine protease</keyword>